<evidence type="ECO:0000313" key="3">
    <source>
        <dbReference type="Proteomes" id="UP000320055"/>
    </source>
</evidence>
<dbReference type="Gene3D" id="1.10.260.40">
    <property type="entry name" value="lambda repressor-like DNA-binding domains"/>
    <property type="match status" value="1"/>
</dbReference>
<dbReference type="InterPro" id="IPR049945">
    <property type="entry name" value="AAA_22"/>
</dbReference>
<dbReference type="Proteomes" id="UP000320055">
    <property type="component" value="Unassembled WGS sequence"/>
</dbReference>
<dbReference type="CDD" id="cd00093">
    <property type="entry name" value="HTH_XRE"/>
    <property type="match status" value="1"/>
</dbReference>
<dbReference type="PANTHER" id="PTHR34301">
    <property type="entry name" value="DNA-BINDING PROTEIN-RELATED"/>
    <property type="match status" value="1"/>
</dbReference>
<dbReference type="Gene3D" id="3.40.50.300">
    <property type="entry name" value="P-loop containing nucleotide triphosphate hydrolases"/>
    <property type="match status" value="1"/>
</dbReference>
<keyword evidence="3" id="KW-1185">Reference proteome</keyword>
<evidence type="ECO:0000259" key="1">
    <source>
        <dbReference type="PROSITE" id="PS50943"/>
    </source>
</evidence>
<gene>
    <name evidence="2" type="ORF">H1P_410018</name>
</gene>
<dbReference type="OrthoDB" id="1550950at2"/>
<reference evidence="2 3" key="1">
    <citation type="submission" date="2019-01" db="EMBL/GenBank/DDBJ databases">
        <authorList>
            <person name="Brito A."/>
        </authorList>
    </citation>
    <scope>NUCLEOTIDE SEQUENCE [LARGE SCALE GENOMIC DNA]</scope>
    <source>
        <strain evidence="2">1</strain>
    </source>
</reference>
<dbReference type="InterPro" id="IPR010982">
    <property type="entry name" value="Lambda_DNA-bd_dom_sf"/>
</dbReference>
<evidence type="ECO:0000313" key="2">
    <source>
        <dbReference type="EMBL" id="VEP16152.1"/>
    </source>
</evidence>
<dbReference type="PROSITE" id="PS50943">
    <property type="entry name" value="HTH_CROC1"/>
    <property type="match status" value="1"/>
</dbReference>
<dbReference type="EMBL" id="CAACVJ010000346">
    <property type="protein sequence ID" value="VEP16152.1"/>
    <property type="molecule type" value="Genomic_DNA"/>
</dbReference>
<dbReference type="AlphaFoldDB" id="A0A563VXI3"/>
<dbReference type="RefSeq" id="WP_144865923.1">
    <property type="nucleotide sequence ID" value="NZ_LR213801.1"/>
</dbReference>
<dbReference type="InterPro" id="IPR027417">
    <property type="entry name" value="P-loop_NTPase"/>
</dbReference>
<sequence length="468" mass="54638">MARGSLQLNSEWKTKVEESLAIKQLTQKLIAEQLNISKSSVSKFINGKPIAANNFIRICQEIGLDWGLASQEEPQKNDFENFKFKTTNFKSNPGGEIAPQEIIGRERLIRQIWEILEQQSLIFVGERRIGKSSTLKKMASEDNDKMLPIYRDLEGIRTPIEFVEKVWQDIELHLPEEGKATKVRNFLSQLQATQFTGFHFTEIAESHWKSLLTFAIEDLVKMQNKQIVFIWDEIPHMLENFADRSAMEMLDTLRSLRQTYPDIRMVFSGSIGLHHIFKNLQKAGYRNDPTNDMYTIDGQPLTLEDAMKLTIHLIEGENIATFNVEKSARDIAEAVDCIPFYIHHLVNQLKTLKEEVTHSVIINTIEECLHNPLNPWKMDHYRERIDNYYTEDQKPYVLNILDLLAINPPTTFTKLWQVLYNDPETNNKEMARTIIRLLMKDYYLIQTGSIYSFRYQLVQQYWKLSRGI</sequence>
<dbReference type="InterPro" id="IPR001387">
    <property type="entry name" value="Cro/C1-type_HTH"/>
</dbReference>
<dbReference type="GO" id="GO:0016887">
    <property type="term" value="F:ATP hydrolysis activity"/>
    <property type="evidence" value="ECO:0007669"/>
    <property type="project" value="InterPro"/>
</dbReference>
<protein>
    <submittedName>
        <fullName evidence="2">Putative ATPase (AAA+ superfamily)</fullName>
    </submittedName>
</protein>
<proteinExistence type="predicted"/>
<name>A0A563VXI3_9CYAN</name>
<dbReference type="GO" id="GO:0003677">
    <property type="term" value="F:DNA binding"/>
    <property type="evidence" value="ECO:0007669"/>
    <property type="project" value="InterPro"/>
</dbReference>
<accession>A0A563VXI3</accession>
<organism evidence="2 3">
    <name type="scientific">Hyella patelloides LEGE 07179</name>
    <dbReference type="NCBI Taxonomy" id="945734"/>
    <lineage>
        <taxon>Bacteria</taxon>
        <taxon>Bacillati</taxon>
        <taxon>Cyanobacteriota</taxon>
        <taxon>Cyanophyceae</taxon>
        <taxon>Pleurocapsales</taxon>
        <taxon>Hyellaceae</taxon>
        <taxon>Hyella</taxon>
    </lineage>
</organism>
<dbReference type="SUPFAM" id="SSF52540">
    <property type="entry name" value="P-loop containing nucleoside triphosphate hydrolases"/>
    <property type="match status" value="1"/>
</dbReference>
<feature type="domain" description="HTH cro/C1-type" evidence="1">
    <location>
        <begin position="23"/>
        <end position="69"/>
    </location>
</feature>
<dbReference type="PANTHER" id="PTHR34301:SF8">
    <property type="entry name" value="ATPASE DOMAIN-CONTAINING PROTEIN"/>
    <property type="match status" value="1"/>
</dbReference>
<dbReference type="Pfam" id="PF13401">
    <property type="entry name" value="AAA_22"/>
    <property type="match status" value="1"/>
</dbReference>
<dbReference type="SUPFAM" id="SSF47413">
    <property type="entry name" value="lambda repressor-like DNA-binding domains"/>
    <property type="match status" value="1"/>
</dbReference>